<keyword evidence="2 3" id="KW-0786">Thiamine pyrophosphate</keyword>
<dbReference type="InterPro" id="IPR029061">
    <property type="entry name" value="THDP-binding"/>
</dbReference>
<evidence type="ECO:0000313" key="7">
    <source>
        <dbReference type="EMBL" id="TET94129.1"/>
    </source>
</evidence>
<dbReference type="Proteomes" id="UP000316925">
    <property type="component" value="Unassembled WGS sequence"/>
</dbReference>
<dbReference type="GO" id="GO:0030976">
    <property type="term" value="F:thiamine pyrophosphate binding"/>
    <property type="evidence" value="ECO:0007669"/>
    <property type="project" value="InterPro"/>
</dbReference>
<dbReference type="EMBL" id="SOIJ01000033">
    <property type="protein sequence ID" value="TET94129.1"/>
    <property type="molecule type" value="Genomic_DNA"/>
</dbReference>
<comment type="similarity">
    <text evidence="1 3">Belongs to the TPP enzyme family.</text>
</comment>
<dbReference type="AlphaFoldDB" id="A0A523YRT8"/>
<gene>
    <name evidence="7" type="ORF">E3J33_00670</name>
</gene>
<dbReference type="FunFam" id="3.40.50.970:FF:000007">
    <property type="entry name" value="Acetolactate synthase"/>
    <property type="match status" value="1"/>
</dbReference>
<dbReference type="Gene3D" id="3.40.50.970">
    <property type="match status" value="2"/>
</dbReference>
<feature type="non-terminal residue" evidence="7">
    <location>
        <position position="1"/>
    </location>
</feature>
<evidence type="ECO:0000259" key="4">
    <source>
        <dbReference type="Pfam" id="PF00205"/>
    </source>
</evidence>
<comment type="caution">
    <text evidence="7">The sequence shown here is derived from an EMBL/GenBank/DDBJ whole genome shotgun (WGS) entry which is preliminary data.</text>
</comment>
<dbReference type="SUPFAM" id="SSF52467">
    <property type="entry name" value="DHS-like NAD/FAD-binding domain"/>
    <property type="match status" value="1"/>
</dbReference>
<dbReference type="PANTHER" id="PTHR18968">
    <property type="entry name" value="THIAMINE PYROPHOSPHATE ENZYMES"/>
    <property type="match status" value="1"/>
</dbReference>
<dbReference type="InterPro" id="IPR012000">
    <property type="entry name" value="Thiamin_PyroP_enz_cen_dom"/>
</dbReference>
<evidence type="ECO:0000259" key="6">
    <source>
        <dbReference type="Pfam" id="PF02776"/>
    </source>
</evidence>
<dbReference type="InterPro" id="IPR012001">
    <property type="entry name" value="Thiamin_PyroP_enz_TPP-bd_dom"/>
</dbReference>
<sequence length="577" mass="62759">ATMRMTVADLILKYLEAEGVEYMFGVPGTSLVPLFAACNRNSNVKPILTKHEQGAAFMADGYARVKRSLGVCFGTSGPGATNLVTGVANAFVDNVPVLVLTGQVSTSAYGKGTFQDSTREGIDSVSMFDPITKQSSMLISKYKAVDELREALRVALSGKKGPVHLSVPKDVMSEEIETDLPSPSTYRHSMEYFDRRLVIEAAQELARARWPVILVGSGTVASGACEDLQDLAEMLSIPVATTPKAKGAFPEDHPLALGVLGLCGSPLAERYIKSSETDLLLVVGASLNQITTMSWDPRLAPSKCLIHINIDPVEIGKNYRADIPLIGDAGTIINEISFRLLRNLVEQKEKRKDREEKIARLRREIGMYIEPEKMRSDSVPVKPQRMVKELEEALPKDAILFVDTGNHICWAIHYMEFRRPDAFISAFGMLTMGYASAAVVGGKLAAGNRPVVALVGDGCFLMNGMEVATAVSHDIPVVWVVQNNAKLGLVHELQKFSLGDDTVATTFKEVNLAKVAEGLGAVGYRIEKPNELKELLPKAIASGKPTVIDCLIDPDEVPSLSPFVEGLKNFSHRLDMM</sequence>
<dbReference type="InterPro" id="IPR029035">
    <property type="entry name" value="DHS-like_NAD/FAD-binding_dom"/>
</dbReference>
<dbReference type="CDD" id="cd07035">
    <property type="entry name" value="TPP_PYR_POX_like"/>
    <property type="match status" value="1"/>
</dbReference>
<protein>
    <submittedName>
        <fullName evidence="7">Thiamine pyrophosphate-binding protein</fullName>
    </submittedName>
</protein>
<dbReference type="InterPro" id="IPR011766">
    <property type="entry name" value="TPP_enzyme_TPP-bd"/>
</dbReference>
<evidence type="ECO:0000313" key="8">
    <source>
        <dbReference type="Proteomes" id="UP000316925"/>
    </source>
</evidence>
<dbReference type="Pfam" id="PF02776">
    <property type="entry name" value="TPP_enzyme_N"/>
    <property type="match status" value="1"/>
</dbReference>
<feature type="domain" description="Thiamine pyrophosphate enzyme TPP-binding" evidence="5">
    <location>
        <begin position="403"/>
        <end position="550"/>
    </location>
</feature>
<dbReference type="GO" id="GO:0009099">
    <property type="term" value="P:L-valine biosynthetic process"/>
    <property type="evidence" value="ECO:0007669"/>
    <property type="project" value="TreeGrafter"/>
</dbReference>
<dbReference type="GO" id="GO:0000287">
    <property type="term" value="F:magnesium ion binding"/>
    <property type="evidence" value="ECO:0007669"/>
    <property type="project" value="InterPro"/>
</dbReference>
<feature type="domain" description="Thiamine pyrophosphate enzyme N-terminal TPP-binding" evidence="6">
    <location>
        <begin position="5"/>
        <end position="117"/>
    </location>
</feature>
<dbReference type="Pfam" id="PF02775">
    <property type="entry name" value="TPP_enzyme_C"/>
    <property type="match status" value="1"/>
</dbReference>
<dbReference type="GO" id="GO:0005948">
    <property type="term" value="C:acetolactate synthase complex"/>
    <property type="evidence" value="ECO:0007669"/>
    <property type="project" value="TreeGrafter"/>
</dbReference>
<evidence type="ECO:0000256" key="2">
    <source>
        <dbReference type="ARBA" id="ARBA00023052"/>
    </source>
</evidence>
<dbReference type="CDD" id="cd00568">
    <property type="entry name" value="TPP_enzymes"/>
    <property type="match status" value="1"/>
</dbReference>
<dbReference type="PANTHER" id="PTHR18968:SF13">
    <property type="entry name" value="ACETOLACTATE SYNTHASE CATALYTIC SUBUNIT, MITOCHONDRIAL"/>
    <property type="match status" value="1"/>
</dbReference>
<dbReference type="SUPFAM" id="SSF52518">
    <property type="entry name" value="Thiamin diphosphate-binding fold (THDP-binding)"/>
    <property type="match status" value="2"/>
</dbReference>
<proteinExistence type="inferred from homology"/>
<dbReference type="Gene3D" id="3.40.50.1220">
    <property type="entry name" value="TPP-binding domain"/>
    <property type="match status" value="1"/>
</dbReference>
<reference evidence="7 8" key="1">
    <citation type="submission" date="2019-03" db="EMBL/GenBank/DDBJ databases">
        <title>Metabolic potential of uncultured bacteria and archaea associated with petroleum seepage in deep-sea sediments.</title>
        <authorList>
            <person name="Dong X."/>
            <person name="Hubert C."/>
        </authorList>
    </citation>
    <scope>NUCLEOTIDE SEQUENCE [LARGE SCALE GENOMIC DNA]</scope>
    <source>
        <strain evidence="7">E29_bin28</strain>
    </source>
</reference>
<dbReference type="GO" id="GO:0050660">
    <property type="term" value="F:flavin adenine dinucleotide binding"/>
    <property type="evidence" value="ECO:0007669"/>
    <property type="project" value="TreeGrafter"/>
</dbReference>
<organism evidence="7 8">
    <name type="scientific">Aerophobetes bacterium</name>
    <dbReference type="NCBI Taxonomy" id="2030807"/>
    <lineage>
        <taxon>Bacteria</taxon>
        <taxon>Candidatus Aerophobota</taxon>
    </lineage>
</organism>
<dbReference type="InterPro" id="IPR045229">
    <property type="entry name" value="TPP_enz"/>
</dbReference>
<dbReference type="GO" id="GO:0009097">
    <property type="term" value="P:isoleucine biosynthetic process"/>
    <property type="evidence" value="ECO:0007669"/>
    <property type="project" value="TreeGrafter"/>
</dbReference>
<dbReference type="GO" id="GO:0003984">
    <property type="term" value="F:acetolactate synthase activity"/>
    <property type="evidence" value="ECO:0007669"/>
    <property type="project" value="TreeGrafter"/>
</dbReference>
<evidence type="ECO:0000256" key="1">
    <source>
        <dbReference type="ARBA" id="ARBA00007812"/>
    </source>
</evidence>
<evidence type="ECO:0000256" key="3">
    <source>
        <dbReference type="RuleBase" id="RU362132"/>
    </source>
</evidence>
<feature type="domain" description="Thiamine pyrophosphate enzyme central" evidence="4">
    <location>
        <begin position="200"/>
        <end position="335"/>
    </location>
</feature>
<evidence type="ECO:0000259" key="5">
    <source>
        <dbReference type="Pfam" id="PF02775"/>
    </source>
</evidence>
<dbReference type="Pfam" id="PF00205">
    <property type="entry name" value="TPP_enzyme_M"/>
    <property type="match status" value="1"/>
</dbReference>
<accession>A0A523YRT8</accession>
<name>A0A523YRT8_UNCAE</name>